<proteinExistence type="predicted"/>
<reference evidence="1" key="1">
    <citation type="submission" date="2022-05" db="EMBL/GenBank/DDBJ databases">
        <title>The Musa troglodytarum L. genome provides insights into the mechanism of non-climacteric behaviour and enrichment of carotenoids.</title>
        <authorList>
            <person name="Wang J."/>
        </authorList>
    </citation>
    <scope>NUCLEOTIDE SEQUENCE</scope>
    <source>
        <tissue evidence="1">Leaf</tissue>
    </source>
</reference>
<evidence type="ECO:0000313" key="1">
    <source>
        <dbReference type="EMBL" id="URE26148.1"/>
    </source>
</evidence>
<evidence type="ECO:0000313" key="2">
    <source>
        <dbReference type="Proteomes" id="UP001055439"/>
    </source>
</evidence>
<dbReference type="OrthoDB" id="10062843at2759"/>
<gene>
    <name evidence="1" type="ORF">MUK42_33385</name>
</gene>
<dbReference type="Proteomes" id="UP001055439">
    <property type="component" value="Chromosome 8"/>
</dbReference>
<keyword evidence="2" id="KW-1185">Reference proteome</keyword>
<protein>
    <submittedName>
        <fullName evidence="1">Uncharacterized protein</fullName>
    </submittedName>
</protein>
<dbReference type="AlphaFoldDB" id="A0A9E7HAC4"/>
<organism evidence="1 2">
    <name type="scientific">Musa troglodytarum</name>
    <name type="common">fe'i banana</name>
    <dbReference type="NCBI Taxonomy" id="320322"/>
    <lineage>
        <taxon>Eukaryota</taxon>
        <taxon>Viridiplantae</taxon>
        <taxon>Streptophyta</taxon>
        <taxon>Embryophyta</taxon>
        <taxon>Tracheophyta</taxon>
        <taxon>Spermatophyta</taxon>
        <taxon>Magnoliopsida</taxon>
        <taxon>Liliopsida</taxon>
        <taxon>Zingiberales</taxon>
        <taxon>Musaceae</taxon>
        <taxon>Musa</taxon>
    </lineage>
</organism>
<dbReference type="EMBL" id="CP097510">
    <property type="protein sequence ID" value="URE26148.1"/>
    <property type="molecule type" value="Genomic_DNA"/>
</dbReference>
<accession>A0A9E7HAC4</accession>
<name>A0A9E7HAC4_9LILI</name>
<sequence>MEVCRREREGRRSGAGNSRIQNLYRKGLGISAGGDRVS</sequence>